<feature type="region of interest" description="Disordered" evidence="2">
    <location>
        <begin position="78"/>
        <end position="101"/>
    </location>
</feature>
<dbReference type="SMART" id="SM00343">
    <property type="entry name" value="ZnF_C2HC"/>
    <property type="match status" value="1"/>
</dbReference>
<dbReference type="EMBL" id="JAMKFB020000115">
    <property type="protein sequence ID" value="KAL0153367.1"/>
    <property type="molecule type" value="Genomic_DNA"/>
</dbReference>
<proteinExistence type="predicted"/>
<comment type="caution">
    <text evidence="4">The sequence shown here is derived from an EMBL/GenBank/DDBJ whole genome shotgun (WGS) entry which is preliminary data.</text>
</comment>
<sequence length="101" mass="10742">MIIPDDADLDLTLNFRIDEFSYTIFVTTGKIKCFGCGKIGHLIRNCQNKTIEGERDNEKAQGSEDNGVVEAAVAAGGEVSAVTGTDENPSGEFLPESGSSQ</sequence>
<feature type="domain" description="CCHC-type" evidence="3">
    <location>
        <begin position="32"/>
        <end position="48"/>
    </location>
</feature>
<keyword evidence="1" id="KW-0862">Zinc</keyword>
<dbReference type="GO" id="GO:0008270">
    <property type="term" value="F:zinc ion binding"/>
    <property type="evidence" value="ECO:0007669"/>
    <property type="project" value="UniProtKB-KW"/>
</dbReference>
<keyword evidence="5" id="KW-1185">Reference proteome</keyword>
<gene>
    <name evidence="4" type="ORF">M9458_051286</name>
</gene>
<dbReference type="Proteomes" id="UP001529510">
    <property type="component" value="Unassembled WGS sequence"/>
</dbReference>
<accession>A0ABD0MW15</accession>
<evidence type="ECO:0000313" key="4">
    <source>
        <dbReference type="EMBL" id="KAL0153367.1"/>
    </source>
</evidence>
<evidence type="ECO:0000259" key="3">
    <source>
        <dbReference type="PROSITE" id="PS50158"/>
    </source>
</evidence>
<evidence type="ECO:0000256" key="1">
    <source>
        <dbReference type="PROSITE-ProRule" id="PRU00047"/>
    </source>
</evidence>
<keyword evidence="1" id="KW-0863">Zinc-finger</keyword>
<dbReference type="Pfam" id="PF00098">
    <property type="entry name" value="zf-CCHC"/>
    <property type="match status" value="1"/>
</dbReference>
<evidence type="ECO:0000256" key="2">
    <source>
        <dbReference type="SAM" id="MobiDB-lite"/>
    </source>
</evidence>
<dbReference type="SUPFAM" id="SSF57756">
    <property type="entry name" value="Retrovirus zinc finger-like domains"/>
    <property type="match status" value="1"/>
</dbReference>
<reference evidence="4 5" key="1">
    <citation type="submission" date="2024-05" db="EMBL/GenBank/DDBJ databases">
        <title>Genome sequencing and assembly of Indian major carp, Cirrhinus mrigala (Hamilton, 1822).</title>
        <authorList>
            <person name="Mohindra V."/>
            <person name="Chowdhury L.M."/>
            <person name="Lal K."/>
            <person name="Jena J.K."/>
        </authorList>
    </citation>
    <scope>NUCLEOTIDE SEQUENCE [LARGE SCALE GENOMIC DNA]</scope>
    <source>
        <strain evidence="4">CM1030</strain>
        <tissue evidence="4">Blood</tissue>
    </source>
</reference>
<evidence type="ECO:0000313" key="5">
    <source>
        <dbReference type="Proteomes" id="UP001529510"/>
    </source>
</evidence>
<dbReference type="InterPro" id="IPR036875">
    <property type="entry name" value="Znf_CCHC_sf"/>
</dbReference>
<feature type="non-terminal residue" evidence="4">
    <location>
        <position position="101"/>
    </location>
</feature>
<protein>
    <recommendedName>
        <fullName evidence="3">CCHC-type domain-containing protein</fullName>
    </recommendedName>
</protein>
<organism evidence="4 5">
    <name type="scientific">Cirrhinus mrigala</name>
    <name type="common">Mrigala</name>
    <dbReference type="NCBI Taxonomy" id="683832"/>
    <lineage>
        <taxon>Eukaryota</taxon>
        <taxon>Metazoa</taxon>
        <taxon>Chordata</taxon>
        <taxon>Craniata</taxon>
        <taxon>Vertebrata</taxon>
        <taxon>Euteleostomi</taxon>
        <taxon>Actinopterygii</taxon>
        <taxon>Neopterygii</taxon>
        <taxon>Teleostei</taxon>
        <taxon>Ostariophysi</taxon>
        <taxon>Cypriniformes</taxon>
        <taxon>Cyprinidae</taxon>
        <taxon>Labeoninae</taxon>
        <taxon>Labeonini</taxon>
        <taxon>Cirrhinus</taxon>
    </lineage>
</organism>
<dbReference type="Gene3D" id="4.10.60.10">
    <property type="entry name" value="Zinc finger, CCHC-type"/>
    <property type="match status" value="1"/>
</dbReference>
<dbReference type="AlphaFoldDB" id="A0ABD0MW15"/>
<dbReference type="InterPro" id="IPR001878">
    <property type="entry name" value="Znf_CCHC"/>
</dbReference>
<keyword evidence="1" id="KW-0479">Metal-binding</keyword>
<dbReference type="PROSITE" id="PS50158">
    <property type="entry name" value="ZF_CCHC"/>
    <property type="match status" value="1"/>
</dbReference>
<name>A0ABD0MW15_CIRMR</name>